<dbReference type="AlphaFoldDB" id="A0A4R6UKY7"/>
<sequence length="157" mass="18140">MARKLAAEQLAAHLDLDSVAWHPHSPTSRRSLAESQADIEHFVEAHSRWVIEGCYSSLLALVLPFAEQLIFLNPGIETCQHNCRMRPFEPHKYSSKQAQDENLAMLLDWVAQYEQRDDEFSLQAHRRLFDQFHGLKVEYHDNLPFNAERSATSVSPR</sequence>
<evidence type="ECO:0000313" key="2">
    <source>
        <dbReference type="Proteomes" id="UP000295375"/>
    </source>
</evidence>
<organism evidence="1 2">
    <name type="scientific">Permianibacter aggregans</name>
    <dbReference type="NCBI Taxonomy" id="1510150"/>
    <lineage>
        <taxon>Bacteria</taxon>
        <taxon>Pseudomonadati</taxon>
        <taxon>Pseudomonadota</taxon>
        <taxon>Gammaproteobacteria</taxon>
        <taxon>Pseudomonadales</taxon>
        <taxon>Pseudomonadaceae</taxon>
        <taxon>Permianibacter</taxon>
    </lineage>
</organism>
<protein>
    <submittedName>
        <fullName evidence="1">Uncharacterized protein</fullName>
    </submittedName>
</protein>
<dbReference type="EMBL" id="SNYM01000009">
    <property type="protein sequence ID" value="TDQ47658.1"/>
    <property type="molecule type" value="Genomic_DNA"/>
</dbReference>
<gene>
    <name evidence="1" type="ORF">EV696_10962</name>
</gene>
<dbReference type="PANTHER" id="PTHR37816">
    <property type="entry name" value="YALI0E33011P"/>
    <property type="match status" value="1"/>
</dbReference>
<evidence type="ECO:0000313" key="1">
    <source>
        <dbReference type="EMBL" id="TDQ47658.1"/>
    </source>
</evidence>
<keyword evidence="2" id="KW-1185">Reference proteome</keyword>
<comment type="caution">
    <text evidence="1">The sequence shown here is derived from an EMBL/GenBank/DDBJ whole genome shotgun (WGS) entry which is preliminary data.</text>
</comment>
<dbReference type="PANTHER" id="PTHR37816:SF2">
    <property type="entry name" value="DNA TOPOLOGY MODULATION PROTEIN FLAR-RELATED PROTEIN"/>
    <property type="match status" value="1"/>
</dbReference>
<reference evidence="1 2" key="1">
    <citation type="submission" date="2019-03" db="EMBL/GenBank/DDBJ databases">
        <title>Genomic Encyclopedia of Type Strains, Phase IV (KMG-IV): sequencing the most valuable type-strain genomes for metagenomic binning, comparative biology and taxonomic classification.</title>
        <authorList>
            <person name="Goeker M."/>
        </authorList>
    </citation>
    <scope>NUCLEOTIDE SEQUENCE [LARGE SCALE GENOMIC DNA]</scope>
    <source>
        <strain evidence="1 2">DSM 103792</strain>
    </source>
</reference>
<dbReference type="Proteomes" id="UP000295375">
    <property type="component" value="Unassembled WGS sequence"/>
</dbReference>
<accession>A0A4R6UKY7</accession>
<name>A0A4R6UKY7_9GAMM</name>
<dbReference type="InterPro" id="IPR052922">
    <property type="entry name" value="Cytidylate_Kinase-2"/>
</dbReference>
<proteinExistence type="predicted"/>